<dbReference type="Proteomes" id="UP000199520">
    <property type="component" value="Unassembled WGS sequence"/>
</dbReference>
<dbReference type="STRING" id="1123291.SAMN04490355_106425"/>
<dbReference type="RefSeq" id="WP_090943373.1">
    <property type="nucleotide sequence ID" value="NZ_FOTS01000064.1"/>
</dbReference>
<dbReference type="InterPro" id="IPR020825">
    <property type="entry name" value="Phe-tRNA_synthase-like_B3/B4"/>
</dbReference>
<proteinExistence type="predicted"/>
<name>A0A1I4PI90_9FIRM</name>
<dbReference type="OrthoDB" id="1550991at2"/>
<accession>A0A1I4PI90</accession>
<sequence>MIYVTDAWKQAHKGASIGFMIVENVLNAKQSEALEVSKRKLKDELQARFTNREALFNHFPISVYSNYYKQYKKSYHVLKQLESVIFKGKEIPCIAAVVEAMFMAELKNGLLTAGHDYNALRFPLTLDAAAGDEAYFLINGKEQVVKPQDMMLYDAAGIISSIIHGPDLRTRILPETQKVVFVVYAPVGISKDTVVNHLSDIYDYVKLVSPDAKIEYQEVYT</sequence>
<dbReference type="EMBL" id="FOTS01000064">
    <property type="protein sequence ID" value="SFM27539.1"/>
    <property type="molecule type" value="Genomic_DNA"/>
</dbReference>
<dbReference type="AlphaFoldDB" id="A0A1I4PI90"/>
<gene>
    <name evidence="1" type="ORF">SAMN04490355_106425</name>
</gene>
<dbReference type="SUPFAM" id="SSF56037">
    <property type="entry name" value="PheT/TilS domain"/>
    <property type="match status" value="1"/>
</dbReference>
<dbReference type="Gene3D" id="3.50.40.10">
    <property type="entry name" value="Phenylalanyl-trna Synthetase, Chain B, domain 3"/>
    <property type="match status" value="1"/>
</dbReference>
<keyword evidence="2" id="KW-1185">Reference proteome</keyword>
<evidence type="ECO:0000313" key="1">
    <source>
        <dbReference type="EMBL" id="SFM27539.1"/>
    </source>
</evidence>
<organism evidence="1 2">
    <name type="scientific">Pelosinus propionicus DSM 13327</name>
    <dbReference type="NCBI Taxonomy" id="1123291"/>
    <lineage>
        <taxon>Bacteria</taxon>
        <taxon>Bacillati</taxon>
        <taxon>Bacillota</taxon>
        <taxon>Negativicutes</taxon>
        <taxon>Selenomonadales</taxon>
        <taxon>Sporomusaceae</taxon>
        <taxon>Pelosinus</taxon>
    </lineage>
</organism>
<protein>
    <submittedName>
        <fullName evidence="1">B3/B4 domain-containing protein (DNA/RNA-binding domain of Phe-tRNA-synthetase)</fullName>
    </submittedName>
</protein>
<reference evidence="2" key="1">
    <citation type="submission" date="2016-10" db="EMBL/GenBank/DDBJ databases">
        <authorList>
            <person name="Varghese N."/>
            <person name="Submissions S."/>
        </authorList>
    </citation>
    <scope>NUCLEOTIDE SEQUENCE [LARGE SCALE GENOMIC DNA]</scope>
    <source>
        <strain evidence="2">DSM 13327</strain>
    </source>
</reference>
<evidence type="ECO:0000313" key="2">
    <source>
        <dbReference type="Proteomes" id="UP000199520"/>
    </source>
</evidence>